<name>A0A0R3QEP0_9BILA</name>
<sequence length="99" mass="11230">MKEKKIENHSPMHTNIGTKTKLKRADGLKFPTEQIPVNKSPSIVFVTRIIIARNAGMPQARTWKYEAKLSIDSCAHFRFAAKNQAKHNITHHTPLATLK</sequence>
<feature type="compositionally biased region" description="Basic and acidic residues" evidence="1">
    <location>
        <begin position="1"/>
        <end position="10"/>
    </location>
</feature>
<evidence type="ECO:0000313" key="2">
    <source>
        <dbReference type="WBParaSite" id="BTMF_0000483101-mRNA-1"/>
    </source>
</evidence>
<accession>A0A0R3QEP0</accession>
<protein>
    <submittedName>
        <fullName evidence="2">Uncharacterized protein</fullName>
    </submittedName>
</protein>
<proteinExistence type="predicted"/>
<organism evidence="2">
    <name type="scientific">Brugia timori</name>
    <dbReference type="NCBI Taxonomy" id="42155"/>
    <lineage>
        <taxon>Eukaryota</taxon>
        <taxon>Metazoa</taxon>
        <taxon>Ecdysozoa</taxon>
        <taxon>Nematoda</taxon>
        <taxon>Chromadorea</taxon>
        <taxon>Rhabditida</taxon>
        <taxon>Spirurina</taxon>
        <taxon>Spiruromorpha</taxon>
        <taxon>Filarioidea</taxon>
        <taxon>Onchocercidae</taxon>
        <taxon>Brugia</taxon>
    </lineage>
</organism>
<evidence type="ECO:0000256" key="1">
    <source>
        <dbReference type="SAM" id="MobiDB-lite"/>
    </source>
</evidence>
<reference evidence="2" key="1">
    <citation type="submission" date="2017-02" db="UniProtKB">
        <authorList>
            <consortium name="WormBaseParasite"/>
        </authorList>
    </citation>
    <scope>IDENTIFICATION</scope>
</reference>
<dbReference type="AlphaFoldDB" id="A0A0R3QEP0"/>
<dbReference type="WBParaSite" id="BTMF_0000483101-mRNA-1">
    <property type="protein sequence ID" value="BTMF_0000483101-mRNA-1"/>
    <property type="gene ID" value="BTMF_0000483101"/>
</dbReference>
<feature type="region of interest" description="Disordered" evidence="1">
    <location>
        <begin position="1"/>
        <end position="23"/>
    </location>
</feature>